<dbReference type="GO" id="GO:0016579">
    <property type="term" value="P:protein deubiquitination"/>
    <property type="evidence" value="ECO:0007669"/>
    <property type="project" value="InterPro"/>
</dbReference>
<evidence type="ECO:0000313" key="4">
    <source>
        <dbReference type="EMBL" id="CAF4744651.1"/>
    </source>
</evidence>
<evidence type="ECO:0000256" key="1">
    <source>
        <dbReference type="ARBA" id="ARBA00000707"/>
    </source>
</evidence>
<dbReference type="PANTHER" id="PTHR21646:SF23">
    <property type="entry name" value="UBIQUITIN CARBOXYL-TERMINAL HYDROLASE USP2"/>
    <property type="match status" value="1"/>
</dbReference>
<dbReference type="PANTHER" id="PTHR21646">
    <property type="entry name" value="UBIQUITIN CARBOXYL-TERMINAL HYDROLASE"/>
    <property type="match status" value="1"/>
</dbReference>
<reference evidence="4" key="1">
    <citation type="submission" date="2021-02" db="EMBL/GenBank/DDBJ databases">
        <authorList>
            <person name="Nowell W R."/>
        </authorList>
    </citation>
    <scope>NUCLEOTIDE SEQUENCE</scope>
</reference>
<accession>A0A821L2Z2</accession>
<comment type="catalytic activity">
    <reaction evidence="1">
        <text>Thiol-dependent hydrolysis of ester, thioester, amide, peptide and isopeptide bonds formed by the C-terminal Gly of ubiquitin (a 76-residue protein attached to proteins as an intracellular targeting signal).</text>
        <dbReference type="EC" id="3.4.19.12"/>
    </reaction>
</comment>
<evidence type="ECO:0000256" key="2">
    <source>
        <dbReference type="ARBA" id="ARBA00012759"/>
    </source>
</evidence>
<dbReference type="PROSITE" id="PS50235">
    <property type="entry name" value="USP_3"/>
    <property type="match status" value="1"/>
</dbReference>
<proteinExistence type="predicted"/>
<dbReference type="Pfam" id="PF00443">
    <property type="entry name" value="UCH"/>
    <property type="match status" value="1"/>
</dbReference>
<sequence>RFLTCLECVPTYNLFGISNHSGTVYSGHYVAQCKHPFTHDWHEFNDSSVHFISDTSSIISANAYVLFYERKKS</sequence>
<dbReference type="PROSITE" id="PS00973">
    <property type="entry name" value="USP_2"/>
    <property type="match status" value="1"/>
</dbReference>
<dbReference type="Proteomes" id="UP000663873">
    <property type="component" value="Unassembled WGS sequence"/>
</dbReference>
<dbReference type="Gene3D" id="3.90.70.10">
    <property type="entry name" value="Cysteine proteinases"/>
    <property type="match status" value="1"/>
</dbReference>
<protein>
    <recommendedName>
        <fullName evidence="2">ubiquitinyl hydrolase 1</fullName>
        <ecNumber evidence="2">3.4.19.12</ecNumber>
    </recommendedName>
</protein>
<comment type="caution">
    <text evidence="4">The sequence shown here is derived from an EMBL/GenBank/DDBJ whole genome shotgun (WGS) entry which is preliminary data.</text>
</comment>
<feature type="non-terminal residue" evidence="4">
    <location>
        <position position="1"/>
    </location>
</feature>
<evidence type="ECO:0000313" key="5">
    <source>
        <dbReference type="Proteomes" id="UP000663873"/>
    </source>
</evidence>
<dbReference type="InterPro" id="IPR028889">
    <property type="entry name" value="USP"/>
</dbReference>
<feature type="domain" description="USP" evidence="3">
    <location>
        <begin position="1"/>
        <end position="71"/>
    </location>
</feature>
<dbReference type="InterPro" id="IPR038765">
    <property type="entry name" value="Papain-like_cys_pep_sf"/>
</dbReference>
<keyword evidence="5" id="KW-1185">Reference proteome</keyword>
<dbReference type="InterPro" id="IPR018200">
    <property type="entry name" value="USP_CS"/>
</dbReference>
<dbReference type="InterPro" id="IPR050185">
    <property type="entry name" value="Ub_carboxyl-term_hydrolase"/>
</dbReference>
<dbReference type="EMBL" id="CAJOBP010039713">
    <property type="protein sequence ID" value="CAF4744651.1"/>
    <property type="molecule type" value="Genomic_DNA"/>
</dbReference>
<dbReference type="InterPro" id="IPR001394">
    <property type="entry name" value="Peptidase_C19_UCH"/>
</dbReference>
<name>A0A821L2Z2_9BILA</name>
<dbReference type="AlphaFoldDB" id="A0A821L2Z2"/>
<dbReference type="EC" id="3.4.19.12" evidence="2"/>
<dbReference type="SUPFAM" id="SSF54001">
    <property type="entry name" value="Cysteine proteinases"/>
    <property type="match status" value="1"/>
</dbReference>
<organism evidence="4 5">
    <name type="scientific">Rotaria socialis</name>
    <dbReference type="NCBI Taxonomy" id="392032"/>
    <lineage>
        <taxon>Eukaryota</taxon>
        <taxon>Metazoa</taxon>
        <taxon>Spiralia</taxon>
        <taxon>Gnathifera</taxon>
        <taxon>Rotifera</taxon>
        <taxon>Eurotatoria</taxon>
        <taxon>Bdelloidea</taxon>
        <taxon>Philodinida</taxon>
        <taxon>Philodinidae</taxon>
        <taxon>Rotaria</taxon>
    </lineage>
</organism>
<dbReference type="GO" id="GO:0004843">
    <property type="term" value="F:cysteine-type deubiquitinase activity"/>
    <property type="evidence" value="ECO:0007669"/>
    <property type="project" value="UniProtKB-EC"/>
</dbReference>
<evidence type="ECO:0000259" key="3">
    <source>
        <dbReference type="PROSITE" id="PS50235"/>
    </source>
</evidence>
<gene>
    <name evidence="4" type="ORF">UJA718_LOCUS38574</name>
</gene>